<dbReference type="WBParaSite" id="L893_g3046.t1">
    <property type="protein sequence ID" value="L893_g3046.t1"/>
    <property type="gene ID" value="L893_g3046"/>
</dbReference>
<reference evidence="2" key="1">
    <citation type="submission" date="2016-11" db="UniProtKB">
        <authorList>
            <consortium name="WormBaseParasite"/>
        </authorList>
    </citation>
    <scope>IDENTIFICATION</scope>
</reference>
<dbReference type="AlphaFoldDB" id="A0A1I7ZWH6"/>
<protein>
    <submittedName>
        <fullName evidence="2">Phlebovirus_G2 domain-containing protein</fullName>
    </submittedName>
</protein>
<organism evidence="1 2">
    <name type="scientific">Steinernema glaseri</name>
    <dbReference type="NCBI Taxonomy" id="37863"/>
    <lineage>
        <taxon>Eukaryota</taxon>
        <taxon>Metazoa</taxon>
        <taxon>Ecdysozoa</taxon>
        <taxon>Nematoda</taxon>
        <taxon>Chromadorea</taxon>
        <taxon>Rhabditida</taxon>
        <taxon>Tylenchina</taxon>
        <taxon>Panagrolaimomorpha</taxon>
        <taxon>Strongyloidoidea</taxon>
        <taxon>Steinernematidae</taxon>
        <taxon>Steinernema</taxon>
    </lineage>
</organism>
<sequence length="160" mass="17834">MNKSVFYVFSSKASSVGRPSLTTLPICGLPVKLELKAITPSISHCPVTQYEFTLQSKPYLETCSFITCLVSGVETFVFVFTEKVVLFPFVAQCLAIHPLPGALLLSLALPRGTMDLSKKQRAEDLWCMSPPLHRRLRDSKEAEQRGNNESTVTGPYYFLL</sequence>
<accession>A0A1I7ZWH6</accession>
<evidence type="ECO:0000313" key="2">
    <source>
        <dbReference type="WBParaSite" id="L893_g3046.t1"/>
    </source>
</evidence>
<dbReference type="Proteomes" id="UP000095287">
    <property type="component" value="Unplaced"/>
</dbReference>
<evidence type="ECO:0000313" key="1">
    <source>
        <dbReference type="Proteomes" id="UP000095287"/>
    </source>
</evidence>
<proteinExistence type="predicted"/>
<keyword evidence="1" id="KW-1185">Reference proteome</keyword>
<name>A0A1I7ZWH6_9BILA</name>